<proteinExistence type="predicted"/>
<dbReference type="InterPro" id="IPR004358">
    <property type="entry name" value="Sig_transdc_His_kin-like_C"/>
</dbReference>
<gene>
    <name evidence="14" type="ORF">GCM10009862_27790</name>
</gene>
<dbReference type="CDD" id="cd00082">
    <property type="entry name" value="HisKA"/>
    <property type="match status" value="1"/>
</dbReference>
<evidence type="ECO:0000256" key="7">
    <source>
        <dbReference type="ARBA" id="ARBA00022692"/>
    </source>
</evidence>
<dbReference type="CDD" id="cd00075">
    <property type="entry name" value="HATPase"/>
    <property type="match status" value="1"/>
</dbReference>
<dbReference type="PANTHER" id="PTHR43711:SF1">
    <property type="entry name" value="HISTIDINE KINASE 1"/>
    <property type="match status" value="1"/>
</dbReference>
<dbReference type="SMART" id="SM00387">
    <property type="entry name" value="HATPase_c"/>
    <property type="match status" value="1"/>
</dbReference>
<reference evidence="14 15" key="1">
    <citation type="journal article" date="2019" name="Int. J. Syst. Evol. Microbiol.">
        <title>The Global Catalogue of Microorganisms (GCM) 10K type strain sequencing project: providing services to taxonomists for standard genome sequencing and annotation.</title>
        <authorList>
            <consortium name="The Broad Institute Genomics Platform"/>
            <consortium name="The Broad Institute Genome Sequencing Center for Infectious Disease"/>
            <person name="Wu L."/>
            <person name="Ma J."/>
        </authorList>
    </citation>
    <scope>NUCLEOTIDE SEQUENCE [LARGE SCALE GENOMIC DNA]</scope>
    <source>
        <strain evidence="14 15">JCM 16365</strain>
    </source>
</reference>
<dbReference type="EMBL" id="BAAARI010000017">
    <property type="protein sequence ID" value="GAA2587183.1"/>
    <property type="molecule type" value="Genomic_DNA"/>
</dbReference>
<evidence type="ECO:0000259" key="13">
    <source>
        <dbReference type="PROSITE" id="PS50109"/>
    </source>
</evidence>
<dbReference type="InterPro" id="IPR036097">
    <property type="entry name" value="HisK_dim/P_sf"/>
</dbReference>
<dbReference type="Gene3D" id="3.30.565.10">
    <property type="entry name" value="Histidine kinase-like ATPase, C-terminal domain"/>
    <property type="match status" value="1"/>
</dbReference>
<keyword evidence="7 12" id="KW-0812">Transmembrane</keyword>
<feature type="domain" description="Histidine kinase" evidence="13">
    <location>
        <begin position="445"/>
        <end position="661"/>
    </location>
</feature>
<feature type="transmembrane region" description="Helical" evidence="12">
    <location>
        <begin position="190"/>
        <end position="212"/>
    </location>
</feature>
<dbReference type="InterPro" id="IPR036890">
    <property type="entry name" value="HATPase_C_sf"/>
</dbReference>
<dbReference type="Pfam" id="PF05231">
    <property type="entry name" value="MASE1"/>
    <property type="match status" value="1"/>
</dbReference>
<dbReference type="InterPro" id="IPR005467">
    <property type="entry name" value="His_kinase_dom"/>
</dbReference>
<dbReference type="InterPro" id="IPR003661">
    <property type="entry name" value="HisK_dim/P_dom"/>
</dbReference>
<protein>
    <recommendedName>
        <fullName evidence="3">histidine kinase</fullName>
        <ecNumber evidence="3">2.7.13.3</ecNumber>
    </recommendedName>
</protein>
<evidence type="ECO:0000256" key="5">
    <source>
        <dbReference type="ARBA" id="ARBA00022553"/>
    </source>
</evidence>
<comment type="caution">
    <text evidence="14">The sequence shown here is derived from an EMBL/GenBank/DDBJ whole genome shotgun (WGS) entry which is preliminary data.</text>
</comment>
<evidence type="ECO:0000256" key="9">
    <source>
        <dbReference type="ARBA" id="ARBA00022989"/>
    </source>
</evidence>
<evidence type="ECO:0000313" key="14">
    <source>
        <dbReference type="EMBL" id="GAA2587183.1"/>
    </source>
</evidence>
<comment type="subcellular location">
    <subcellularLocation>
        <location evidence="2">Cell membrane</location>
        <topology evidence="2">Multi-pass membrane protein</topology>
    </subcellularLocation>
</comment>
<feature type="transmembrane region" description="Helical" evidence="12">
    <location>
        <begin position="155"/>
        <end position="178"/>
    </location>
</feature>
<dbReference type="PRINTS" id="PR00344">
    <property type="entry name" value="BCTRLSENSOR"/>
</dbReference>
<evidence type="ECO:0000256" key="4">
    <source>
        <dbReference type="ARBA" id="ARBA00022475"/>
    </source>
</evidence>
<feature type="transmembrane region" description="Helical" evidence="12">
    <location>
        <begin position="232"/>
        <end position="251"/>
    </location>
</feature>
<evidence type="ECO:0000256" key="3">
    <source>
        <dbReference type="ARBA" id="ARBA00012438"/>
    </source>
</evidence>
<dbReference type="RefSeq" id="WP_344230471.1">
    <property type="nucleotide sequence ID" value="NZ_BAAARI010000017.1"/>
</dbReference>
<dbReference type="EC" id="2.7.13.3" evidence="3"/>
<dbReference type="SMART" id="SM00388">
    <property type="entry name" value="HisKA"/>
    <property type="match status" value="1"/>
</dbReference>
<evidence type="ECO:0000256" key="10">
    <source>
        <dbReference type="ARBA" id="ARBA00023012"/>
    </source>
</evidence>
<dbReference type="SUPFAM" id="SSF55874">
    <property type="entry name" value="ATPase domain of HSP90 chaperone/DNA topoisomerase II/histidine kinase"/>
    <property type="match status" value="1"/>
</dbReference>
<feature type="transmembrane region" description="Helical" evidence="12">
    <location>
        <begin position="263"/>
        <end position="285"/>
    </location>
</feature>
<keyword evidence="5" id="KW-0597">Phosphoprotein</keyword>
<accession>A0ABN3PJT2</accession>
<comment type="catalytic activity">
    <reaction evidence="1">
        <text>ATP + protein L-histidine = ADP + protein N-phospho-L-histidine.</text>
        <dbReference type="EC" id="2.7.13.3"/>
    </reaction>
</comment>
<evidence type="ECO:0000313" key="15">
    <source>
        <dbReference type="Proteomes" id="UP001500274"/>
    </source>
</evidence>
<evidence type="ECO:0000256" key="12">
    <source>
        <dbReference type="SAM" id="Phobius"/>
    </source>
</evidence>
<keyword evidence="10" id="KW-0902">Two-component regulatory system</keyword>
<organism evidence="14 15">
    <name type="scientific">Microbacterium binotii</name>
    <dbReference type="NCBI Taxonomy" id="462710"/>
    <lineage>
        <taxon>Bacteria</taxon>
        <taxon>Bacillati</taxon>
        <taxon>Actinomycetota</taxon>
        <taxon>Actinomycetes</taxon>
        <taxon>Micrococcales</taxon>
        <taxon>Microbacteriaceae</taxon>
        <taxon>Microbacterium</taxon>
    </lineage>
</organism>
<dbReference type="Proteomes" id="UP001500274">
    <property type="component" value="Unassembled WGS sequence"/>
</dbReference>
<evidence type="ECO:0000256" key="11">
    <source>
        <dbReference type="ARBA" id="ARBA00023136"/>
    </source>
</evidence>
<dbReference type="Gene3D" id="1.10.287.130">
    <property type="match status" value="1"/>
</dbReference>
<sequence length="667" mass="70583">MTRPNLLFQITTLPPWRRSTVVAALLLLGFVLASAFALGQAGEQPTSWWWPAAGAGAAAALSAAPRYVPLVILVASLLTATASALAGRPPLVVTASLVGTAAEIAVMVAGLTPKGAPPRLSTTRDVGRFILTTIAAAGALALIVAGAAAAAGGDFIARFVGTGASHRSALLLIVPLVLIDRSSQRVGPWWHAGTLTAAIAFLVAVAFGPFAAAPLSFLPVPLLAWAAFSQTMFVAIGQVLVAVSLASGLTLAGFGPFANTEGLLSTSTLLQVYAVTIAITSLVIATQRAERRELEDRQDALLRLLRDAFARSRTGFLVAQMRESRTLRVLEANDVAAELFNEQLVHADGAWRVLDDTPLRRILAEAGGQERAHESEELGEDAVPARFWVDPIVRPELGRILLVTIEDLRPVRAVELAMASQLDRERHVSEALRELNHKQDAFVASVSHELRTPTTAIVGYAEELEDSVTDPDQKAYVEVISRNADRLATLVSNSLRAATITQPSVGVHGTRIVDLARIVTNTLEDLRYRIDERCLRVDSDVQGPLPVRANEAEVGQIVTNLLTNAIKFSPEQGTIRVTAGPIGHAALLEIEDHGPGISEQDRARVFERFYRSPQAVSDGVPGSGIGLSVAQALAGAMGGAIVLSEGEGGGTLAALRLPLSEEPLSGR</sequence>
<feature type="transmembrane region" description="Helical" evidence="12">
    <location>
        <begin position="129"/>
        <end position="149"/>
    </location>
</feature>
<keyword evidence="15" id="KW-1185">Reference proteome</keyword>
<name>A0ABN3PJT2_9MICO</name>
<keyword evidence="6" id="KW-0808">Transferase</keyword>
<evidence type="ECO:0000256" key="6">
    <source>
        <dbReference type="ARBA" id="ARBA00022679"/>
    </source>
</evidence>
<dbReference type="InterPro" id="IPR003594">
    <property type="entry name" value="HATPase_dom"/>
</dbReference>
<keyword evidence="11 12" id="KW-0472">Membrane</keyword>
<dbReference type="Pfam" id="PF02518">
    <property type="entry name" value="HATPase_c"/>
    <property type="match status" value="1"/>
</dbReference>
<keyword evidence="4" id="KW-1003">Cell membrane</keyword>
<keyword evidence="9 12" id="KW-1133">Transmembrane helix</keyword>
<evidence type="ECO:0000256" key="2">
    <source>
        <dbReference type="ARBA" id="ARBA00004651"/>
    </source>
</evidence>
<dbReference type="PANTHER" id="PTHR43711">
    <property type="entry name" value="TWO-COMPONENT HISTIDINE KINASE"/>
    <property type="match status" value="1"/>
</dbReference>
<keyword evidence="8" id="KW-0418">Kinase</keyword>
<dbReference type="InterPro" id="IPR050736">
    <property type="entry name" value="Sensor_HK_Regulatory"/>
</dbReference>
<dbReference type="InterPro" id="IPR007895">
    <property type="entry name" value="MASE1"/>
</dbReference>
<dbReference type="SUPFAM" id="SSF47384">
    <property type="entry name" value="Homodimeric domain of signal transducing histidine kinase"/>
    <property type="match status" value="1"/>
</dbReference>
<dbReference type="Pfam" id="PF00512">
    <property type="entry name" value="HisKA"/>
    <property type="match status" value="1"/>
</dbReference>
<evidence type="ECO:0000256" key="8">
    <source>
        <dbReference type="ARBA" id="ARBA00022777"/>
    </source>
</evidence>
<dbReference type="PROSITE" id="PS50109">
    <property type="entry name" value="HIS_KIN"/>
    <property type="match status" value="1"/>
</dbReference>
<evidence type="ECO:0000256" key="1">
    <source>
        <dbReference type="ARBA" id="ARBA00000085"/>
    </source>
</evidence>